<organism evidence="1 2">
    <name type="scientific">Candidatus Muproteobacteria bacterium RBG_16_60_9</name>
    <dbReference type="NCBI Taxonomy" id="1817755"/>
    <lineage>
        <taxon>Bacteria</taxon>
        <taxon>Pseudomonadati</taxon>
        <taxon>Pseudomonadota</taxon>
        <taxon>Candidatus Muproteobacteria</taxon>
    </lineage>
</organism>
<evidence type="ECO:0000313" key="2">
    <source>
        <dbReference type="Proteomes" id="UP000179076"/>
    </source>
</evidence>
<dbReference type="AlphaFoldDB" id="A0A1F6V4E2"/>
<dbReference type="Proteomes" id="UP000179076">
    <property type="component" value="Unassembled WGS sequence"/>
</dbReference>
<reference evidence="1 2" key="1">
    <citation type="journal article" date="2016" name="Nat. Commun.">
        <title>Thousands of microbial genomes shed light on interconnected biogeochemical processes in an aquifer system.</title>
        <authorList>
            <person name="Anantharaman K."/>
            <person name="Brown C.T."/>
            <person name="Hug L.A."/>
            <person name="Sharon I."/>
            <person name="Castelle C.J."/>
            <person name="Probst A.J."/>
            <person name="Thomas B.C."/>
            <person name="Singh A."/>
            <person name="Wilkins M.J."/>
            <person name="Karaoz U."/>
            <person name="Brodie E.L."/>
            <person name="Williams K.H."/>
            <person name="Hubbard S.S."/>
            <person name="Banfield J.F."/>
        </authorList>
    </citation>
    <scope>NUCLEOTIDE SEQUENCE [LARGE SCALE GENOMIC DNA]</scope>
</reference>
<proteinExistence type="predicted"/>
<accession>A0A1F6V4E2</accession>
<name>A0A1F6V4E2_9PROT</name>
<sequence>MAHVLPTVMRMRSNIDLVFSRYVGPISSELGAEEFDRWRDEGEVGPKGLHRYITRLARYISEDDRRREFMGYASRCIQLLSVARN</sequence>
<comment type="caution">
    <text evidence="1">The sequence shown here is derived from an EMBL/GenBank/DDBJ whole genome shotgun (WGS) entry which is preliminary data.</text>
</comment>
<evidence type="ECO:0000313" key="1">
    <source>
        <dbReference type="EMBL" id="OGI64492.1"/>
    </source>
</evidence>
<gene>
    <name evidence="1" type="ORF">A2W18_11000</name>
</gene>
<protein>
    <submittedName>
        <fullName evidence="1">Uncharacterized protein</fullName>
    </submittedName>
</protein>
<dbReference type="EMBL" id="MFSP01000132">
    <property type="protein sequence ID" value="OGI64492.1"/>
    <property type="molecule type" value="Genomic_DNA"/>
</dbReference>